<evidence type="ECO:0000313" key="1">
    <source>
        <dbReference type="EMBL" id="MST55437.1"/>
    </source>
</evidence>
<keyword evidence="1" id="KW-0378">Hydrolase</keyword>
<gene>
    <name evidence="1" type="ORF">FYJ74_05235</name>
</gene>
<dbReference type="AlphaFoldDB" id="A0A6L5YCZ8"/>
<accession>A0A6L5YCZ8</accession>
<comment type="caution">
    <text evidence="1">The sequence shown here is derived from an EMBL/GenBank/DDBJ whole genome shotgun (WGS) entry which is preliminary data.</text>
</comment>
<dbReference type="Gene3D" id="1.10.3210.10">
    <property type="entry name" value="Hypothetical protein af1432"/>
    <property type="match status" value="1"/>
</dbReference>
<evidence type="ECO:0000313" key="2">
    <source>
        <dbReference type="Proteomes" id="UP000473699"/>
    </source>
</evidence>
<dbReference type="GO" id="GO:0016787">
    <property type="term" value="F:hydrolase activity"/>
    <property type="evidence" value="ECO:0007669"/>
    <property type="project" value="UniProtKB-KW"/>
</dbReference>
<protein>
    <submittedName>
        <fullName evidence="1">Phosphohydrolase</fullName>
    </submittedName>
</protein>
<sequence>MSYITTYGGVHFDPLAPRPEQILAEDIAHALSLICRGNGHVRRFYSVAQHSLACSYEAEARGLSARVQLACLLHDAAEAYLSDVTRPMKTLMPQLRAAEERLLDAIWRRFLDEAPDESERALIFEIDDDMLSYEFHVLMPEDISERWRKIRCAVDTRWEEPEIAAARFEKRLRKLSAIILK</sequence>
<dbReference type="EMBL" id="VUNH01000004">
    <property type="protein sequence ID" value="MST55437.1"/>
    <property type="molecule type" value="Genomic_DNA"/>
</dbReference>
<dbReference type="SUPFAM" id="SSF109604">
    <property type="entry name" value="HD-domain/PDEase-like"/>
    <property type="match status" value="1"/>
</dbReference>
<keyword evidence="2" id="KW-1185">Reference proteome</keyword>
<name>A0A6L5YCZ8_9BACT</name>
<dbReference type="Proteomes" id="UP000473699">
    <property type="component" value="Unassembled WGS sequence"/>
</dbReference>
<dbReference type="RefSeq" id="WP_154528530.1">
    <property type="nucleotide sequence ID" value="NZ_VUNH01000004.1"/>
</dbReference>
<proteinExistence type="predicted"/>
<organism evidence="1 2">
    <name type="scientific">Pyramidobacter porci</name>
    <dbReference type="NCBI Taxonomy" id="2605789"/>
    <lineage>
        <taxon>Bacteria</taxon>
        <taxon>Thermotogati</taxon>
        <taxon>Synergistota</taxon>
        <taxon>Synergistia</taxon>
        <taxon>Synergistales</taxon>
        <taxon>Dethiosulfovibrionaceae</taxon>
        <taxon>Pyramidobacter</taxon>
    </lineage>
</organism>
<reference evidence="1 2" key="1">
    <citation type="submission" date="2019-08" db="EMBL/GenBank/DDBJ databases">
        <title>In-depth cultivation of the pig gut microbiome towards novel bacterial diversity and tailored functional studies.</title>
        <authorList>
            <person name="Wylensek D."/>
            <person name="Hitch T.C.A."/>
            <person name="Clavel T."/>
        </authorList>
    </citation>
    <scope>NUCLEOTIDE SEQUENCE [LARGE SCALE GENOMIC DNA]</scope>
    <source>
        <strain evidence="1 2">SM-530-WT-4B</strain>
    </source>
</reference>